<dbReference type="Proteomes" id="UP001056120">
    <property type="component" value="Linkage Group LG16"/>
</dbReference>
<protein>
    <submittedName>
        <fullName evidence="1">Uncharacterized protein</fullName>
    </submittedName>
</protein>
<accession>A0ACB9FPM2</accession>
<reference evidence="2" key="1">
    <citation type="journal article" date="2022" name="Mol. Ecol. Resour.">
        <title>The genomes of chicory, endive, great burdock and yacon provide insights into Asteraceae palaeo-polyploidization history and plant inulin production.</title>
        <authorList>
            <person name="Fan W."/>
            <person name="Wang S."/>
            <person name="Wang H."/>
            <person name="Wang A."/>
            <person name="Jiang F."/>
            <person name="Liu H."/>
            <person name="Zhao H."/>
            <person name="Xu D."/>
            <person name="Zhang Y."/>
        </authorList>
    </citation>
    <scope>NUCLEOTIDE SEQUENCE [LARGE SCALE GENOMIC DNA]</scope>
    <source>
        <strain evidence="2">cv. Yunnan</strain>
    </source>
</reference>
<name>A0ACB9FPM2_9ASTR</name>
<comment type="caution">
    <text evidence="1">The sequence shown here is derived from an EMBL/GenBank/DDBJ whole genome shotgun (WGS) entry which is preliminary data.</text>
</comment>
<dbReference type="EMBL" id="CM042033">
    <property type="protein sequence ID" value="KAI3773318.1"/>
    <property type="molecule type" value="Genomic_DNA"/>
</dbReference>
<sequence>MPVFYDVNPTDVRKQKGDFGVAFAKQEAENINKAQLWRNALVDTSDIAGWEPKHIAGGLCPSDIDVDENLVGMKTRLHDLKLLLEIGNERVRMVGIWGAGGSGKTTLATYAYMDICHHFQGHCIMENVREESSKINLKKIQENMLSALFKREVKVDRGEQPWRTSLGDHKKRTTGIVSVALENKPRRSQEESTDPTTTLQFRNPPPVVEPENPTLVVQPENPLPIVQHENPAPVVQHENPPPVFQPENPPRVVEQEIPLDVQAENVDDDSDLEWYYHRSYNYPHEESEYDSEDSFY</sequence>
<organism evidence="1 2">
    <name type="scientific">Smallanthus sonchifolius</name>
    <dbReference type="NCBI Taxonomy" id="185202"/>
    <lineage>
        <taxon>Eukaryota</taxon>
        <taxon>Viridiplantae</taxon>
        <taxon>Streptophyta</taxon>
        <taxon>Embryophyta</taxon>
        <taxon>Tracheophyta</taxon>
        <taxon>Spermatophyta</taxon>
        <taxon>Magnoliopsida</taxon>
        <taxon>eudicotyledons</taxon>
        <taxon>Gunneridae</taxon>
        <taxon>Pentapetalae</taxon>
        <taxon>asterids</taxon>
        <taxon>campanulids</taxon>
        <taxon>Asterales</taxon>
        <taxon>Asteraceae</taxon>
        <taxon>Asteroideae</taxon>
        <taxon>Heliantheae alliance</taxon>
        <taxon>Millerieae</taxon>
        <taxon>Smallanthus</taxon>
    </lineage>
</organism>
<keyword evidence="2" id="KW-1185">Reference proteome</keyword>
<gene>
    <name evidence="1" type="ORF">L1987_47843</name>
</gene>
<evidence type="ECO:0000313" key="1">
    <source>
        <dbReference type="EMBL" id="KAI3773318.1"/>
    </source>
</evidence>
<proteinExistence type="predicted"/>
<reference evidence="1 2" key="2">
    <citation type="journal article" date="2022" name="Mol. Ecol. Resour.">
        <title>The genomes of chicory, endive, great burdock and yacon provide insights into Asteraceae paleo-polyploidization history and plant inulin production.</title>
        <authorList>
            <person name="Fan W."/>
            <person name="Wang S."/>
            <person name="Wang H."/>
            <person name="Wang A."/>
            <person name="Jiang F."/>
            <person name="Liu H."/>
            <person name="Zhao H."/>
            <person name="Xu D."/>
            <person name="Zhang Y."/>
        </authorList>
    </citation>
    <scope>NUCLEOTIDE SEQUENCE [LARGE SCALE GENOMIC DNA]</scope>
    <source>
        <strain evidence="2">cv. Yunnan</strain>
        <tissue evidence="1">Leaves</tissue>
    </source>
</reference>
<evidence type="ECO:0000313" key="2">
    <source>
        <dbReference type="Proteomes" id="UP001056120"/>
    </source>
</evidence>